<dbReference type="GO" id="GO:0000709">
    <property type="term" value="P:meiotic joint molecule formation"/>
    <property type="evidence" value="ECO:0007669"/>
    <property type="project" value="TreeGrafter"/>
</dbReference>
<feature type="region of interest" description="Disordered" evidence="6">
    <location>
        <begin position="1"/>
        <end position="99"/>
    </location>
</feature>
<organism evidence="8 9">
    <name type="scientific">Lachnellula occidentalis</name>
    <dbReference type="NCBI Taxonomy" id="215460"/>
    <lineage>
        <taxon>Eukaryota</taxon>
        <taxon>Fungi</taxon>
        <taxon>Dikarya</taxon>
        <taxon>Ascomycota</taxon>
        <taxon>Pezizomycotina</taxon>
        <taxon>Leotiomycetes</taxon>
        <taxon>Helotiales</taxon>
        <taxon>Lachnaceae</taxon>
        <taxon>Lachnellula</taxon>
    </lineage>
</organism>
<keyword evidence="4" id="KW-0539">Nucleus</keyword>
<dbReference type="AlphaFoldDB" id="A0A8H8RDE6"/>
<comment type="similarity">
    <text evidence="2">Belongs to the HOP2 family.</text>
</comment>
<proteinExistence type="inferred from homology"/>
<dbReference type="GO" id="GO:0120231">
    <property type="term" value="C:DNA recombinase auxiliary factor complex"/>
    <property type="evidence" value="ECO:0007669"/>
    <property type="project" value="TreeGrafter"/>
</dbReference>
<dbReference type="GO" id="GO:0007129">
    <property type="term" value="P:homologous chromosome pairing at meiosis"/>
    <property type="evidence" value="ECO:0007669"/>
    <property type="project" value="TreeGrafter"/>
</dbReference>
<evidence type="ECO:0000256" key="2">
    <source>
        <dbReference type="ARBA" id="ARBA00007922"/>
    </source>
</evidence>
<evidence type="ECO:0000313" key="8">
    <source>
        <dbReference type="EMBL" id="TVY33204.1"/>
    </source>
</evidence>
<evidence type="ECO:0000256" key="5">
    <source>
        <dbReference type="ARBA" id="ARBA00023254"/>
    </source>
</evidence>
<name>A0A8H8RDE6_9HELO</name>
<feature type="domain" description="Homologous-pairing protein 2 winged helix" evidence="7">
    <location>
        <begin position="104"/>
        <end position="154"/>
    </location>
</feature>
<dbReference type="InterPro" id="IPR010776">
    <property type="entry name" value="Hop2_WH_dom"/>
</dbReference>
<sequence>MAPRVPKPKASTPALDDTSSIASLSPLKPKASKVEKPKSDKPPKVTKAKAEKIEKAIKGEKKEGAEKPKKETAKKEVKDAKKDAGGIGAGAAGKEKVKAVTGDEAENLIMAYLREQNRPYSATEVSANLHGKVTKTVADKMLKEMEQSGAIMGKASNGEKKPGDKKGGQWVFWCKQDPADSATPEELTAMDTAISTLRETTLPPLKSKSKALTSKLSIIRSAPTTADLSIIVSNLQASNAEKREKLQVFRDQGVKMVTKEESERVEKEAKYWAGKRRVRKECFLTLEAMFLEGMPRDEVWEKAGIEDGDAE</sequence>
<gene>
    <name evidence="8" type="primary">meu13</name>
    <name evidence="8" type="ORF">LOCC1_G007791</name>
</gene>
<evidence type="ECO:0000313" key="9">
    <source>
        <dbReference type="Proteomes" id="UP000443090"/>
    </source>
</evidence>
<comment type="caution">
    <text evidence="8">The sequence shown here is derived from an EMBL/GenBank/DDBJ whole genome shotgun (WGS) entry which is preliminary data.</text>
</comment>
<accession>A0A8H8RDE6</accession>
<keyword evidence="5" id="KW-0469">Meiosis</keyword>
<dbReference type="Pfam" id="PF07106">
    <property type="entry name" value="WHD_TBPIP"/>
    <property type="match status" value="1"/>
</dbReference>
<dbReference type="GO" id="GO:0120230">
    <property type="term" value="F:recombinase activator activity"/>
    <property type="evidence" value="ECO:0007669"/>
    <property type="project" value="TreeGrafter"/>
</dbReference>
<evidence type="ECO:0000256" key="6">
    <source>
        <dbReference type="SAM" id="MobiDB-lite"/>
    </source>
</evidence>
<feature type="compositionally biased region" description="Basic and acidic residues" evidence="6">
    <location>
        <begin position="32"/>
        <end position="84"/>
    </location>
</feature>
<reference evidence="8 9" key="1">
    <citation type="submission" date="2018-05" db="EMBL/GenBank/DDBJ databases">
        <title>Genome sequencing and assembly of the regulated plant pathogen Lachnellula willkommii and related sister species for the development of diagnostic species identification markers.</title>
        <authorList>
            <person name="Giroux E."/>
            <person name="Bilodeau G."/>
        </authorList>
    </citation>
    <scope>NUCLEOTIDE SEQUENCE [LARGE SCALE GENOMIC DNA]</scope>
    <source>
        <strain evidence="8 9">CBS 160.35</strain>
    </source>
</reference>
<dbReference type="InterPro" id="IPR036388">
    <property type="entry name" value="WH-like_DNA-bd_sf"/>
</dbReference>
<keyword evidence="3" id="KW-0233">DNA recombination</keyword>
<dbReference type="OrthoDB" id="272266at2759"/>
<dbReference type="PANTHER" id="PTHR15938">
    <property type="entry name" value="TBP-1 INTERACTING PROTEIN"/>
    <property type="match status" value="1"/>
</dbReference>
<evidence type="ECO:0000256" key="4">
    <source>
        <dbReference type="ARBA" id="ARBA00023242"/>
    </source>
</evidence>
<dbReference type="GO" id="GO:0000794">
    <property type="term" value="C:condensed nuclear chromosome"/>
    <property type="evidence" value="ECO:0007669"/>
    <property type="project" value="TreeGrafter"/>
</dbReference>
<comment type="subcellular location">
    <subcellularLocation>
        <location evidence="1">Nucleus</location>
    </subcellularLocation>
</comment>
<dbReference type="GO" id="GO:0003690">
    <property type="term" value="F:double-stranded DNA binding"/>
    <property type="evidence" value="ECO:0007669"/>
    <property type="project" value="TreeGrafter"/>
</dbReference>
<dbReference type="Proteomes" id="UP000443090">
    <property type="component" value="Unassembled WGS sequence"/>
</dbReference>
<protein>
    <submittedName>
        <fullName evidence="8">Homologous-pairing protein</fullName>
    </submittedName>
</protein>
<dbReference type="PANTHER" id="PTHR15938:SF0">
    <property type="entry name" value="HOMOLOGOUS-PAIRING PROTEIN 2 HOMOLOG"/>
    <property type="match status" value="1"/>
</dbReference>
<keyword evidence="9" id="KW-1185">Reference proteome</keyword>
<evidence type="ECO:0000256" key="1">
    <source>
        <dbReference type="ARBA" id="ARBA00004123"/>
    </source>
</evidence>
<evidence type="ECO:0000256" key="3">
    <source>
        <dbReference type="ARBA" id="ARBA00023172"/>
    </source>
</evidence>
<evidence type="ECO:0000259" key="7">
    <source>
        <dbReference type="Pfam" id="PF07106"/>
    </source>
</evidence>
<dbReference type="EMBL" id="QGMI01001450">
    <property type="protein sequence ID" value="TVY33204.1"/>
    <property type="molecule type" value="Genomic_DNA"/>
</dbReference>
<dbReference type="GO" id="GO:0010774">
    <property type="term" value="P:meiotic strand invasion involved in reciprocal meiotic recombination"/>
    <property type="evidence" value="ECO:0007669"/>
    <property type="project" value="TreeGrafter"/>
</dbReference>
<dbReference type="Gene3D" id="1.10.10.10">
    <property type="entry name" value="Winged helix-like DNA-binding domain superfamily/Winged helix DNA-binding domain"/>
    <property type="match status" value="1"/>
</dbReference>